<dbReference type="Gene3D" id="1.20.120.350">
    <property type="entry name" value="Voltage-gated potassium channels. Chain C"/>
    <property type="match status" value="1"/>
</dbReference>
<feature type="transmembrane region" description="Helical" evidence="6">
    <location>
        <begin position="645"/>
        <end position="668"/>
    </location>
</feature>
<feature type="transmembrane region" description="Helical" evidence="6">
    <location>
        <begin position="71"/>
        <end position="89"/>
    </location>
</feature>
<sequence>MFNPKLDCCVKISDALLDELLAGRKVVKMAEFSEIITRVSDDTRTIESSVLGAGKQLPFQEAVRDFYKHPVTSGAAALMIMANFVINIVEKEIDPDANDLLYPGFWYGADTFFNIVFLFELWANLWGYGGPVREWITGWNIFDTIIVAVGVMTMSNVLGPPFDKLKLMRAFRVFRLFKRVKELNQIIVSILKSIPAVSYAFVAMFIFFAIYAILGVELFHDFGEGGHYETYDDVTDDTLMISSLTKRGYVYGIEYYGTFSRAMFTLFQVQSGESWSEAVARPLIFGLTSTGGGGDPIVLTYFYSFRLLMKVVLLNVVVAVLLDSFGAGNREDDMDDAVGELTAPSEAAMPTAPPSQKIMERGLNPADDVDEREPDADLDPAAEPDADLDPADVADELEADDDLRTSADSHQRCDVRLLFAARFVRQLSFGAVGLVLLLLLAELKFDGHAVGTLFTLVFVGDTIISLYLTTNADRLSRRATLVVGSALAVFAAIAFSTTSSFTLLAIAGTIGVVSPAGGDVGPFTPVEQAVLADLSSGGGGVADLASTFGRYQFVGDLAKALGAALAGVLIDFARASGASELSALRLPMILFGVAGALKMVLYCALSSKVEADGWPHNALGSKRLVYCDRRLGLTRQGSRLIVLKLSVLFAVDSFAGGFIMFSFLAYWYRVRWGLSFASLGGMLGAISVVSGASGLAAGWMVARFGAVETMVYTHLPSNVLLMFVPLMPTRETAVAMLVVRNCISQMDVPARQAYVQSCVASDERSAAGGVTSLARTVGLAVSPLLLGALLGDTGADGSADVALQGVGGTLIDAPFYIAGSLKIAYDLAVWWGFRSSGTTSAADGSLRTAGAAA</sequence>
<feature type="transmembrane region" description="Helical" evidence="6">
    <location>
        <begin position="183"/>
        <end position="214"/>
    </location>
</feature>
<dbReference type="GO" id="GO:0005216">
    <property type="term" value="F:monoatomic ion channel activity"/>
    <property type="evidence" value="ECO:0007669"/>
    <property type="project" value="InterPro"/>
</dbReference>
<dbReference type="Gene3D" id="1.10.287.70">
    <property type="match status" value="1"/>
</dbReference>
<evidence type="ECO:0000256" key="2">
    <source>
        <dbReference type="ARBA" id="ARBA00022692"/>
    </source>
</evidence>
<evidence type="ECO:0000256" key="6">
    <source>
        <dbReference type="SAM" id="Phobius"/>
    </source>
</evidence>
<dbReference type="InterPro" id="IPR011701">
    <property type="entry name" value="MFS"/>
</dbReference>
<dbReference type="OrthoDB" id="10027823at2759"/>
<keyword evidence="2 6" id="KW-0812">Transmembrane</keyword>
<keyword evidence="3 6" id="KW-1133">Transmembrane helix</keyword>
<feature type="transmembrane region" description="Helical" evidence="6">
    <location>
        <begin position="447"/>
        <end position="468"/>
    </location>
</feature>
<feature type="transmembrane region" description="Helical" evidence="6">
    <location>
        <begin position="674"/>
        <end position="702"/>
    </location>
</feature>
<evidence type="ECO:0000256" key="4">
    <source>
        <dbReference type="ARBA" id="ARBA00023136"/>
    </source>
</evidence>
<dbReference type="SUPFAM" id="SSF81324">
    <property type="entry name" value="Voltage-gated potassium channels"/>
    <property type="match status" value="1"/>
</dbReference>
<organism evidence="8 9">
    <name type="scientific">Chrysochromulina tobinii</name>
    <dbReference type="NCBI Taxonomy" id="1460289"/>
    <lineage>
        <taxon>Eukaryota</taxon>
        <taxon>Haptista</taxon>
        <taxon>Haptophyta</taxon>
        <taxon>Prymnesiophyceae</taxon>
        <taxon>Prymnesiales</taxon>
        <taxon>Chrysochromulinaceae</taxon>
        <taxon>Chrysochromulina</taxon>
    </lineage>
</organism>
<dbReference type="PROSITE" id="PS50850">
    <property type="entry name" value="MFS"/>
    <property type="match status" value="1"/>
</dbReference>
<feature type="region of interest" description="Disordered" evidence="5">
    <location>
        <begin position="343"/>
        <end position="391"/>
    </location>
</feature>
<feature type="transmembrane region" description="Helical" evidence="6">
    <location>
        <begin position="586"/>
        <end position="605"/>
    </location>
</feature>
<dbReference type="Proteomes" id="UP000037460">
    <property type="component" value="Unassembled WGS sequence"/>
</dbReference>
<feature type="compositionally biased region" description="Acidic residues" evidence="5">
    <location>
        <begin position="367"/>
        <end position="391"/>
    </location>
</feature>
<feature type="transmembrane region" description="Helical" evidence="6">
    <location>
        <begin position="101"/>
        <end position="119"/>
    </location>
</feature>
<feature type="transmembrane region" description="Helical" evidence="6">
    <location>
        <begin position="480"/>
        <end position="513"/>
    </location>
</feature>
<dbReference type="Pfam" id="PF07690">
    <property type="entry name" value="MFS_1"/>
    <property type="match status" value="1"/>
</dbReference>
<feature type="transmembrane region" description="Helical" evidence="6">
    <location>
        <begin position="139"/>
        <end position="162"/>
    </location>
</feature>
<evidence type="ECO:0000313" key="9">
    <source>
        <dbReference type="Proteomes" id="UP000037460"/>
    </source>
</evidence>
<dbReference type="Gene3D" id="1.20.1250.20">
    <property type="entry name" value="MFS general substrate transporter like domains"/>
    <property type="match status" value="1"/>
</dbReference>
<dbReference type="InterPro" id="IPR005821">
    <property type="entry name" value="Ion_trans_dom"/>
</dbReference>
<feature type="transmembrane region" description="Helical" evidence="6">
    <location>
        <begin position="423"/>
        <end position="441"/>
    </location>
</feature>
<dbReference type="AlphaFoldDB" id="A0A0M0JSL8"/>
<dbReference type="PANTHER" id="PTHR23520">
    <property type="entry name" value="TRANSPORTER, PUTATIVE (AFU_ORTHOLOGUE AFUA_3G04000)-RELATED"/>
    <property type="match status" value="1"/>
</dbReference>
<dbReference type="PANTHER" id="PTHR23520:SF5">
    <property type="entry name" value="TRANSPORTER, PUTATIVE (AFU_ORTHOLOGUE AFUA_3G04000)-RELATED"/>
    <property type="match status" value="1"/>
</dbReference>
<accession>A0A0M0JSL8</accession>
<name>A0A0M0JSL8_9EUKA</name>
<protein>
    <submittedName>
        <fullName evidence="8">Major facilitator superfamily mfs_1</fullName>
    </submittedName>
</protein>
<keyword evidence="9" id="KW-1185">Reference proteome</keyword>
<evidence type="ECO:0000256" key="5">
    <source>
        <dbReference type="SAM" id="MobiDB-lite"/>
    </source>
</evidence>
<evidence type="ECO:0000313" key="8">
    <source>
        <dbReference type="EMBL" id="KOO29183.1"/>
    </source>
</evidence>
<dbReference type="EMBL" id="JWZX01002451">
    <property type="protein sequence ID" value="KOO29183.1"/>
    <property type="molecule type" value="Genomic_DNA"/>
</dbReference>
<proteinExistence type="predicted"/>
<evidence type="ECO:0000256" key="1">
    <source>
        <dbReference type="ARBA" id="ARBA00004141"/>
    </source>
</evidence>
<gene>
    <name evidence="8" type="ORF">Ctob_010261</name>
</gene>
<comment type="subcellular location">
    <subcellularLocation>
        <location evidence="1">Membrane</location>
        <topology evidence="1">Multi-pass membrane protein</topology>
    </subcellularLocation>
</comment>
<dbReference type="InterPro" id="IPR027359">
    <property type="entry name" value="Volt_channel_dom_sf"/>
</dbReference>
<keyword evidence="4 6" id="KW-0472">Membrane</keyword>
<dbReference type="SUPFAM" id="SSF103473">
    <property type="entry name" value="MFS general substrate transporter"/>
    <property type="match status" value="1"/>
</dbReference>
<comment type="caution">
    <text evidence="8">The sequence shown here is derived from an EMBL/GenBank/DDBJ whole genome shotgun (WGS) entry which is preliminary data.</text>
</comment>
<evidence type="ECO:0000256" key="3">
    <source>
        <dbReference type="ARBA" id="ARBA00022989"/>
    </source>
</evidence>
<evidence type="ECO:0000259" key="7">
    <source>
        <dbReference type="PROSITE" id="PS50850"/>
    </source>
</evidence>
<dbReference type="InterPro" id="IPR036259">
    <property type="entry name" value="MFS_trans_sf"/>
</dbReference>
<dbReference type="GO" id="GO:0016020">
    <property type="term" value="C:membrane"/>
    <property type="evidence" value="ECO:0007669"/>
    <property type="project" value="UniProtKB-SubCell"/>
</dbReference>
<feature type="domain" description="Major facilitator superfamily (MFS) profile" evidence="7">
    <location>
        <begin position="414"/>
        <end position="837"/>
    </location>
</feature>
<dbReference type="Pfam" id="PF00520">
    <property type="entry name" value="Ion_trans"/>
    <property type="match status" value="1"/>
</dbReference>
<dbReference type="InterPro" id="IPR020846">
    <property type="entry name" value="MFS_dom"/>
</dbReference>
<reference evidence="9" key="1">
    <citation type="journal article" date="2015" name="PLoS Genet.">
        <title>Genome Sequence and Transcriptome Analyses of Chrysochromulina tobin: Metabolic Tools for Enhanced Algal Fitness in the Prominent Order Prymnesiales (Haptophyceae).</title>
        <authorList>
            <person name="Hovde B.T."/>
            <person name="Deodato C.R."/>
            <person name="Hunsperger H.M."/>
            <person name="Ryken S.A."/>
            <person name="Yost W."/>
            <person name="Jha R.K."/>
            <person name="Patterson J."/>
            <person name="Monnat R.J. Jr."/>
            <person name="Barlow S.B."/>
            <person name="Starkenburg S.R."/>
            <person name="Cattolico R.A."/>
        </authorList>
    </citation>
    <scope>NUCLEOTIDE SEQUENCE</scope>
    <source>
        <strain evidence="9">CCMP291</strain>
    </source>
</reference>